<dbReference type="EMBL" id="WMEQ01000015">
    <property type="protein sequence ID" value="MYL35270.1"/>
    <property type="molecule type" value="Genomic_DNA"/>
</dbReference>
<evidence type="ECO:0000259" key="4">
    <source>
        <dbReference type="Pfam" id="PF02875"/>
    </source>
</evidence>
<sequence>MPLNLDIPTIAITGSCGKTSTREFLTSIIESRWNILKNNGNKNLPLQIKNLLENYDSEMDAIVLEMGMGKPGAGKRHCMNIIPNISIITNIGTAHYGNLGNSIKSTALNKSELIKGMKQDGILLINADDENSNLLETNHFKGTILKIGINNEANYHAINVEYVKGGMSFYLELNNVVEKFFIPAFGVHNVYNALFAVAVADQLGFGVLEIKQGLQDFIPPIKRLNLIEMEDGSTLIDDTANANPESMEAAFKVISKIGTNKNKVAIIGSMLELGEYTEEGHKKVGSLLAKYDIDLVYAYGEYTKTMVNEALLGGFSKDKIHHYNDRDELHQSIKYLDTSNTVMLVKGSSSMQMDQTLSYIKNRNLYSIEISQNLKMGTVCMNSKTQEHINEKKINLVFGQLNKMMIIRIKNDLPLGRIVLPSKFIDGITIPDVPFDFYMSNNNLHIGPVIGMFVYQRYLKDPSQQLLRLGNYNDIKGLIYLFRPDSLNQKELTVDGLYYNPSKKSFEKAKLPAPTVVFNRIPLKKSIYDFFKKNATLFNNNYGLISKWWFWTVLSKRTVLKKHLPETILLKNRSHILNFLKKHKVIYLKPAKLAGGKGIIQLSLIKNQIHFKTYSGNKFVLNNNEDVRKKLKQHMIKGKQYIMQRAIESYHKDGEKVDFRVYIQKDYSKKWKYSGMEAKVAENSSVISNSKNRYKVMKGEEALRHYYGMNQKMIQSKILQITDICKKMLGVVEGQGYNLGDVAFDLIIDKEGHIWVLEMQIDYAAEIKALRGDDEQEVLPSILSTPFEYAKALSKF</sequence>
<dbReference type="InterPro" id="IPR004101">
    <property type="entry name" value="Mur_ligase_C"/>
</dbReference>
<dbReference type="GO" id="GO:0016881">
    <property type="term" value="F:acid-amino acid ligase activity"/>
    <property type="evidence" value="ECO:0007669"/>
    <property type="project" value="InterPro"/>
</dbReference>
<dbReference type="Gene3D" id="3.90.190.20">
    <property type="entry name" value="Mur ligase, C-terminal domain"/>
    <property type="match status" value="1"/>
</dbReference>
<dbReference type="Pfam" id="PF08245">
    <property type="entry name" value="Mur_ligase_M"/>
    <property type="match status" value="1"/>
</dbReference>
<dbReference type="Proteomes" id="UP000468638">
    <property type="component" value="Unassembled WGS sequence"/>
</dbReference>
<dbReference type="InterPro" id="IPR036565">
    <property type="entry name" value="Mur-like_cat_sf"/>
</dbReference>
<dbReference type="Gene3D" id="3.40.1190.10">
    <property type="entry name" value="Mur-like, catalytic domain"/>
    <property type="match status" value="1"/>
</dbReference>
<feature type="domain" description="Mur ligase C-terminal" evidence="4">
    <location>
        <begin position="223"/>
        <end position="348"/>
    </location>
</feature>
<evidence type="ECO:0000256" key="1">
    <source>
        <dbReference type="ARBA" id="ARBA00022598"/>
    </source>
</evidence>
<protein>
    <recommendedName>
        <fullName evidence="8">ATP-grasp domain-containing protein</fullName>
    </recommendedName>
</protein>
<name>A0A6I5A4R7_9BACI</name>
<evidence type="ECO:0000259" key="5">
    <source>
        <dbReference type="Pfam" id="PF08245"/>
    </source>
</evidence>
<dbReference type="Pfam" id="PF14398">
    <property type="entry name" value="ATPgrasp_YheCD"/>
    <property type="match status" value="1"/>
</dbReference>
<dbReference type="InterPro" id="IPR051046">
    <property type="entry name" value="MurCDEF_CellWall_CoF430Synth"/>
</dbReference>
<reference evidence="6 7" key="1">
    <citation type="submission" date="2019-11" db="EMBL/GenBank/DDBJ databases">
        <title>Genome sequences of 17 halophilic strains isolated from different environments.</title>
        <authorList>
            <person name="Furrow R.E."/>
        </authorList>
    </citation>
    <scope>NUCLEOTIDE SEQUENCE [LARGE SCALE GENOMIC DNA]</scope>
    <source>
        <strain evidence="6 7">22514_16_FS</strain>
    </source>
</reference>
<dbReference type="SUPFAM" id="SSF53244">
    <property type="entry name" value="MurD-like peptide ligases, peptide-binding domain"/>
    <property type="match status" value="1"/>
</dbReference>
<gene>
    <name evidence="6" type="ORF">GLW05_16960</name>
</gene>
<comment type="caution">
    <text evidence="6">The sequence shown here is derived from an EMBL/GenBank/DDBJ whole genome shotgun (WGS) entry which is preliminary data.</text>
</comment>
<organism evidence="6 7">
    <name type="scientific">Pontibacillus yanchengensis</name>
    <dbReference type="NCBI Taxonomy" id="462910"/>
    <lineage>
        <taxon>Bacteria</taxon>
        <taxon>Bacillati</taxon>
        <taxon>Bacillota</taxon>
        <taxon>Bacilli</taxon>
        <taxon>Bacillales</taxon>
        <taxon>Bacillaceae</taxon>
        <taxon>Pontibacillus</taxon>
    </lineage>
</organism>
<dbReference type="InterPro" id="IPR013221">
    <property type="entry name" value="Mur_ligase_cen"/>
</dbReference>
<dbReference type="AlphaFoldDB" id="A0A6I5A4R7"/>
<evidence type="ECO:0000313" key="7">
    <source>
        <dbReference type="Proteomes" id="UP000468638"/>
    </source>
</evidence>
<accession>A0A6I5A4R7</accession>
<dbReference type="PANTHER" id="PTHR43024">
    <property type="entry name" value="UDP-N-ACETYLMURAMOYL-TRIPEPTIDE--D-ALANYL-D-ALANINE LIGASE"/>
    <property type="match status" value="1"/>
</dbReference>
<evidence type="ECO:0000313" key="6">
    <source>
        <dbReference type="EMBL" id="MYL35270.1"/>
    </source>
</evidence>
<keyword evidence="1" id="KW-0436">Ligase</keyword>
<dbReference type="SUPFAM" id="SSF56059">
    <property type="entry name" value="Glutathione synthetase ATP-binding domain-like"/>
    <property type="match status" value="1"/>
</dbReference>
<keyword evidence="2" id="KW-0547">Nucleotide-binding</keyword>
<proteinExistence type="predicted"/>
<keyword evidence="3" id="KW-0067">ATP-binding</keyword>
<dbReference type="InterPro" id="IPR026838">
    <property type="entry name" value="YheC/D"/>
</dbReference>
<evidence type="ECO:0000256" key="3">
    <source>
        <dbReference type="ARBA" id="ARBA00022840"/>
    </source>
</evidence>
<dbReference type="PANTHER" id="PTHR43024:SF1">
    <property type="entry name" value="UDP-N-ACETYLMURAMOYL-TRIPEPTIDE--D-ALANYL-D-ALANINE LIGASE"/>
    <property type="match status" value="1"/>
</dbReference>
<dbReference type="SUPFAM" id="SSF53623">
    <property type="entry name" value="MurD-like peptide ligases, catalytic domain"/>
    <property type="match status" value="1"/>
</dbReference>
<feature type="domain" description="Mur ligase central" evidence="5">
    <location>
        <begin position="12"/>
        <end position="200"/>
    </location>
</feature>
<dbReference type="InterPro" id="IPR036615">
    <property type="entry name" value="Mur_ligase_C_dom_sf"/>
</dbReference>
<dbReference type="Pfam" id="PF02875">
    <property type="entry name" value="Mur_ligase_C"/>
    <property type="match status" value="1"/>
</dbReference>
<dbReference type="GO" id="GO:0005524">
    <property type="term" value="F:ATP binding"/>
    <property type="evidence" value="ECO:0007669"/>
    <property type="project" value="UniProtKB-KW"/>
</dbReference>
<evidence type="ECO:0008006" key="8">
    <source>
        <dbReference type="Google" id="ProtNLM"/>
    </source>
</evidence>
<evidence type="ECO:0000256" key="2">
    <source>
        <dbReference type="ARBA" id="ARBA00022741"/>
    </source>
</evidence>